<gene>
    <name evidence="2" type="primary">trfA</name>
    <name evidence="1" type="ORF">RradSPS_3016</name>
    <name evidence="2" type="ORF">SIL72_16200</name>
</gene>
<accession>A0A023X8A5</accession>
<dbReference type="Proteomes" id="UP001281130">
    <property type="component" value="Unassembled WGS sequence"/>
</dbReference>
<dbReference type="KEGG" id="rrd:RradSPS_3016"/>
<organism evidence="1 3">
    <name type="scientific">Rubrobacter radiotolerans</name>
    <name type="common">Arthrobacter radiotolerans</name>
    <dbReference type="NCBI Taxonomy" id="42256"/>
    <lineage>
        <taxon>Bacteria</taxon>
        <taxon>Bacillati</taxon>
        <taxon>Actinomycetota</taxon>
        <taxon>Rubrobacteria</taxon>
        <taxon>Rubrobacterales</taxon>
        <taxon>Rubrobacteraceae</taxon>
        <taxon>Rubrobacter</taxon>
    </lineage>
</organism>
<dbReference type="Gene3D" id="3.30.300.180">
    <property type="match status" value="1"/>
</dbReference>
<dbReference type="OrthoDB" id="9774004at2"/>
<dbReference type="eggNOG" id="COG5534">
    <property type="taxonomic scope" value="Bacteria"/>
</dbReference>
<dbReference type="EMBL" id="CP007516">
    <property type="protein sequence ID" value="AHY48299.1"/>
    <property type="molecule type" value="Genomic_DNA"/>
</dbReference>
<sequence length="468" mass="53238">MTLSEQANRHIVKAEGNFEDLPYFTVGNTRRADGVIEYESEIRSADGQVLKQSWTVRALSGLGLPGSLDQDVYVALLQIIDRQGEIPPDGWIGFSLYEMVQLLKRTHGGRDYQQVKRSLDRLAGTRIQSKNAFYHKDSKTFMDGTFGLLDRVQHNETIDGVGRRSEKTWVQLSDYFVSSYRSDYLKGLDVDFYYSLNSAVAKRLYRFVDKKRNRRHQWQVDIFSLRDRIPLSNYRYPSKIREKLAPAHEELTEKGFLESVTYSVAEDKTNLVSYKIRDDFSSRRPSTVLERTPENLIAVERLKAEGVWGDVAEDLVSTFGPEKCVHYCQLLPFQKKVRNRAGWLRWAISESPELDNEPPKIEVGETSEPTLLDEAADSPPTPDPEAQRIFEELLLDLGTEGSDKNGEDLGARSIWFEGVLATSLTDDSLTLTAPNRIARDYLTERFGPTLESALSKKLGRPASIEILP</sequence>
<reference evidence="2" key="2">
    <citation type="submission" date="2023-11" db="EMBL/GenBank/DDBJ databases">
        <title>MicrobeMod: A computational toolkit for identifying prokaryotic methylation and restriction-modification with nanopore sequencing.</title>
        <authorList>
            <person name="Crits-Christoph A."/>
            <person name="Kang S.C."/>
            <person name="Lee H."/>
            <person name="Ostrov N."/>
        </authorList>
    </citation>
    <scope>NUCLEOTIDE SEQUENCE</scope>
    <source>
        <strain evidence="2">ATCC 51242</strain>
    </source>
</reference>
<evidence type="ECO:0000313" key="2">
    <source>
        <dbReference type="EMBL" id="MDX5895572.1"/>
    </source>
</evidence>
<keyword evidence="1" id="KW-0614">Plasmid</keyword>
<dbReference type="InterPro" id="IPR038454">
    <property type="entry name" value="DnaA_N_sf"/>
</dbReference>
<geneLocation type="plasmid" evidence="1">
    <name>2</name>
</geneLocation>
<keyword evidence="3" id="KW-1185">Reference proteome</keyword>
<evidence type="ECO:0000313" key="1">
    <source>
        <dbReference type="EMBL" id="AHY48299.1"/>
    </source>
</evidence>
<dbReference type="Proteomes" id="UP000025229">
    <property type="component" value="Plasmid 2"/>
</dbReference>
<protein>
    <submittedName>
        <fullName evidence="2">Plasmid replication initiator TrfA</fullName>
    </submittedName>
    <submittedName>
        <fullName evidence="1">Replication initiator protein A</fullName>
    </submittedName>
</protein>
<dbReference type="RefSeq" id="WP_041339055.1">
    <property type="nucleotide sequence ID" value="NZ_CP007516.1"/>
</dbReference>
<proteinExistence type="predicted"/>
<name>A0A023X8A5_RUBRA</name>
<reference evidence="1 3" key="1">
    <citation type="submission" date="2014-03" db="EMBL/GenBank/DDBJ databases">
        <title>Complete genome sequence of the Radio-Resistant Rubrobacter radiotolerans RSPS-4.</title>
        <authorList>
            <person name="Egas C.C."/>
            <person name="Barroso C.C."/>
            <person name="Froufe H.J.C."/>
            <person name="Pacheco J.J."/>
            <person name="Albuquerque L.L."/>
            <person name="da Costa M.M.S."/>
        </authorList>
    </citation>
    <scope>NUCLEOTIDE SEQUENCE [LARGE SCALE GENOMIC DNA]</scope>
    <source>
        <strain evidence="1 3">RSPS-4</strain>
        <plasmid evidence="1 3">2</plasmid>
    </source>
</reference>
<dbReference type="AlphaFoldDB" id="A0A023X8A5"/>
<dbReference type="Pfam" id="PF10134">
    <property type="entry name" value="RPA"/>
    <property type="match status" value="1"/>
</dbReference>
<evidence type="ECO:0000313" key="3">
    <source>
        <dbReference type="Proteomes" id="UP000025229"/>
    </source>
</evidence>
<dbReference type="HOGENOM" id="CLU_590359_0_0_11"/>
<dbReference type="InterPro" id="IPR018777">
    <property type="entry name" value="Replication_initiator_prot_A"/>
</dbReference>
<dbReference type="EMBL" id="JAWXXX010000003">
    <property type="protein sequence ID" value="MDX5895572.1"/>
    <property type="molecule type" value="Genomic_DNA"/>
</dbReference>